<evidence type="ECO:0000256" key="5">
    <source>
        <dbReference type="ARBA" id="ARBA00023136"/>
    </source>
</evidence>
<evidence type="ECO:0000259" key="8">
    <source>
        <dbReference type="Pfam" id="PF01694"/>
    </source>
</evidence>
<keyword evidence="10" id="KW-1185">Reference proteome</keyword>
<feature type="transmembrane region" description="Helical" evidence="6">
    <location>
        <begin position="286"/>
        <end position="304"/>
    </location>
</feature>
<organism evidence="9 10">
    <name type="scientific">Ceratodon purpureus</name>
    <name type="common">Fire moss</name>
    <name type="synonym">Dicranum purpureum</name>
    <dbReference type="NCBI Taxonomy" id="3225"/>
    <lineage>
        <taxon>Eukaryota</taxon>
        <taxon>Viridiplantae</taxon>
        <taxon>Streptophyta</taxon>
        <taxon>Embryophyta</taxon>
        <taxon>Bryophyta</taxon>
        <taxon>Bryophytina</taxon>
        <taxon>Bryopsida</taxon>
        <taxon>Dicranidae</taxon>
        <taxon>Pseudoditrichales</taxon>
        <taxon>Ditrichaceae</taxon>
        <taxon>Ceratodon</taxon>
    </lineage>
</organism>
<dbReference type="InterPro" id="IPR035952">
    <property type="entry name" value="Rhomboid-like_sf"/>
</dbReference>
<comment type="caution">
    <text evidence="9">The sequence shown here is derived from an EMBL/GenBank/DDBJ whole genome shotgun (WGS) entry which is preliminary data.</text>
</comment>
<keyword evidence="7" id="KW-0732">Signal</keyword>
<evidence type="ECO:0000256" key="2">
    <source>
        <dbReference type="ARBA" id="ARBA00009045"/>
    </source>
</evidence>
<dbReference type="SUPFAM" id="SSF144091">
    <property type="entry name" value="Rhomboid-like"/>
    <property type="match status" value="1"/>
</dbReference>
<evidence type="ECO:0000313" key="10">
    <source>
        <dbReference type="Proteomes" id="UP000822688"/>
    </source>
</evidence>
<comment type="similarity">
    <text evidence="2">Belongs to the peptidase S54 family.</text>
</comment>
<keyword evidence="4 6" id="KW-1133">Transmembrane helix</keyword>
<evidence type="ECO:0000256" key="3">
    <source>
        <dbReference type="ARBA" id="ARBA00022692"/>
    </source>
</evidence>
<dbReference type="Proteomes" id="UP000822688">
    <property type="component" value="Chromosome 6"/>
</dbReference>
<dbReference type="PANTHER" id="PTHR43731:SF26">
    <property type="entry name" value="RHOMBOID-LIKE PROTEIN 10, CHLOROPLASTIC"/>
    <property type="match status" value="1"/>
</dbReference>
<dbReference type="Gene3D" id="1.20.1540.10">
    <property type="entry name" value="Rhomboid-like"/>
    <property type="match status" value="1"/>
</dbReference>
<comment type="subcellular location">
    <subcellularLocation>
        <location evidence="1">Membrane</location>
        <topology evidence="1">Multi-pass membrane protein</topology>
    </subcellularLocation>
</comment>
<dbReference type="GO" id="GO:0031969">
    <property type="term" value="C:chloroplast membrane"/>
    <property type="evidence" value="ECO:0007669"/>
    <property type="project" value="TreeGrafter"/>
</dbReference>
<proteinExistence type="inferred from homology"/>
<accession>A0A8T0H9S2</accession>
<dbReference type="FunFam" id="1.20.1540.10:FF:000015">
    <property type="entry name" value="RHOMBOID-like protein 10 chloroplastic"/>
    <property type="match status" value="1"/>
</dbReference>
<feature type="domain" description="Peptidase S54 rhomboid" evidence="8">
    <location>
        <begin position="220"/>
        <end position="357"/>
    </location>
</feature>
<keyword evidence="3 6" id="KW-0812">Transmembrane</keyword>
<dbReference type="InterPro" id="IPR050925">
    <property type="entry name" value="Rhomboid_protease_S54"/>
</dbReference>
<reference evidence="9 10" key="1">
    <citation type="submission" date="2020-06" db="EMBL/GenBank/DDBJ databases">
        <title>WGS assembly of Ceratodon purpureus strain R40.</title>
        <authorList>
            <person name="Carey S.B."/>
            <person name="Jenkins J."/>
            <person name="Shu S."/>
            <person name="Lovell J.T."/>
            <person name="Sreedasyam A."/>
            <person name="Maumus F."/>
            <person name="Tiley G.P."/>
            <person name="Fernandez-Pozo N."/>
            <person name="Barry K."/>
            <person name="Chen C."/>
            <person name="Wang M."/>
            <person name="Lipzen A."/>
            <person name="Daum C."/>
            <person name="Saski C.A."/>
            <person name="Payton A.C."/>
            <person name="Mcbreen J.C."/>
            <person name="Conrad R.E."/>
            <person name="Kollar L.M."/>
            <person name="Olsson S."/>
            <person name="Huttunen S."/>
            <person name="Landis J.B."/>
            <person name="Wickett N.J."/>
            <person name="Johnson M.G."/>
            <person name="Rensing S.A."/>
            <person name="Grimwood J."/>
            <person name="Schmutz J."/>
            <person name="Mcdaniel S.F."/>
        </authorList>
    </citation>
    <scope>NUCLEOTIDE SEQUENCE [LARGE SCALE GENOMIC DNA]</scope>
    <source>
        <strain evidence="9 10">R40</strain>
    </source>
</reference>
<evidence type="ECO:0000256" key="6">
    <source>
        <dbReference type="SAM" id="Phobius"/>
    </source>
</evidence>
<dbReference type="PANTHER" id="PTHR43731">
    <property type="entry name" value="RHOMBOID PROTEASE"/>
    <property type="match status" value="1"/>
</dbReference>
<gene>
    <name evidence="9" type="ORF">KC19_6G000200</name>
</gene>
<evidence type="ECO:0000256" key="1">
    <source>
        <dbReference type="ARBA" id="ARBA00004141"/>
    </source>
</evidence>
<protein>
    <recommendedName>
        <fullName evidence="8">Peptidase S54 rhomboid domain-containing protein</fullName>
    </recommendedName>
</protein>
<evidence type="ECO:0000256" key="7">
    <source>
        <dbReference type="SAM" id="SignalP"/>
    </source>
</evidence>
<dbReference type="EMBL" id="CM026427">
    <property type="protein sequence ID" value="KAG0568173.1"/>
    <property type="molecule type" value="Genomic_DNA"/>
</dbReference>
<dbReference type="AlphaFoldDB" id="A0A8T0H9S2"/>
<keyword evidence="5 6" id="KW-0472">Membrane</keyword>
<sequence length="393" mass="40770">MGCGAMGMGGLFPSPAWMAALGGMMAAQGGLRTSGAPASARFPADMPSTAMVVSATRSGFLIAGALQLHHWAALTSNFIDQFQEHSSRSPQRQQVTGMIGESYLEVPLEVNQGCQILSKTGAQLLGAGISLYTPWNSIIGFVDGKTTSRRRNIVATAASTGGEDGSSSASSRSTGYGIGSGSRMWTNIILGVNLLVFGAQIASQGQLLLLGAKVNSLIDKGQWWRLVTPSLLHANIMHLLVNCYSLNSVGPTVESLGGGKRFLAVYAVSALTSSGLSYTLCTAPSVGASGAIFGLVGALAVFLARHKTLMIGGDRSLAQVGRVIAINLGFGLLSSGIDNWGHVGGLLGGAALAWLLGPAFSFESAPEVGKKFLLDRPPIAKLFSPWSEQKGDR</sequence>
<dbReference type="Pfam" id="PF01694">
    <property type="entry name" value="Rhomboid"/>
    <property type="match status" value="1"/>
</dbReference>
<name>A0A8T0H9S2_CERPU</name>
<dbReference type="GO" id="GO:0004252">
    <property type="term" value="F:serine-type endopeptidase activity"/>
    <property type="evidence" value="ECO:0007669"/>
    <property type="project" value="InterPro"/>
</dbReference>
<feature type="chain" id="PRO_5035841399" description="Peptidase S54 rhomboid domain-containing protein" evidence="7">
    <location>
        <begin position="19"/>
        <end position="393"/>
    </location>
</feature>
<evidence type="ECO:0000256" key="4">
    <source>
        <dbReference type="ARBA" id="ARBA00022989"/>
    </source>
</evidence>
<evidence type="ECO:0000313" key="9">
    <source>
        <dbReference type="EMBL" id="KAG0568173.1"/>
    </source>
</evidence>
<dbReference type="InterPro" id="IPR022764">
    <property type="entry name" value="Peptidase_S54_rhomboid_dom"/>
</dbReference>
<feature type="signal peptide" evidence="7">
    <location>
        <begin position="1"/>
        <end position="18"/>
    </location>
</feature>